<dbReference type="PANTHER" id="PTHR46211">
    <property type="entry name" value="GLYCEROPHOSPHORYL DIESTER PHOSPHODIESTERASE"/>
    <property type="match status" value="1"/>
</dbReference>
<feature type="domain" description="GP-PDE" evidence="2">
    <location>
        <begin position="22"/>
        <end position="290"/>
    </location>
</feature>
<dbReference type="PANTHER" id="PTHR46211:SF14">
    <property type="entry name" value="GLYCEROPHOSPHODIESTER PHOSPHODIESTERASE"/>
    <property type="match status" value="1"/>
</dbReference>
<dbReference type="EMBL" id="JBHUDM010000001">
    <property type="protein sequence ID" value="MFD1640426.1"/>
    <property type="molecule type" value="Genomic_DNA"/>
</dbReference>
<evidence type="ECO:0000256" key="1">
    <source>
        <dbReference type="SAM" id="MobiDB-lite"/>
    </source>
</evidence>
<comment type="caution">
    <text evidence="3">The sequence shown here is derived from an EMBL/GenBank/DDBJ whole genome shotgun (WGS) entry which is preliminary data.</text>
</comment>
<gene>
    <name evidence="3" type="ORF">ACFSBW_00865</name>
</gene>
<dbReference type="InterPro" id="IPR030395">
    <property type="entry name" value="GP_PDE_dom"/>
</dbReference>
<dbReference type="Proteomes" id="UP001597052">
    <property type="component" value="Unassembled WGS sequence"/>
</dbReference>
<keyword evidence="4" id="KW-1185">Reference proteome</keyword>
<evidence type="ECO:0000313" key="4">
    <source>
        <dbReference type="Proteomes" id="UP001597052"/>
    </source>
</evidence>
<feature type="region of interest" description="Disordered" evidence="1">
    <location>
        <begin position="1"/>
        <end position="22"/>
    </location>
</feature>
<dbReference type="RefSeq" id="WP_256397430.1">
    <property type="nucleotide sequence ID" value="NZ_JANHDJ010000007.1"/>
</dbReference>
<name>A0ABD6D608_9EURY</name>
<evidence type="ECO:0000313" key="3">
    <source>
        <dbReference type="EMBL" id="MFD1640426.1"/>
    </source>
</evidence>
<proteinExistence type="predicted"/>
<dbReference type="InterPro" id="IPR017946">
    <property type="entry name" value="PLC-like_Pdiesterase_TIM-brl"/>
</dbReference>
<organism evidence="3 4">
    <name type="scientific">Halohasta litorea</name>
    <dbReference type="NCBI Taxonomy" id="869891"/>
    <lineage>
        <taxon>Archaea</taxon>
        <taxon>Methanobacteriati</taxon>
        <taxon>Methanobacteriota</taxon>
        <taxon>Stenosarchaea group</taxon>
        <taxon>Halobacteria</taxon>
        <taxon>Halobacteriales</taxon>
        <taxon>Haloferacaceae</taxon>
        <taxon>Halohasta</taxon>
    </lineage>
</organism>
<accession>A0ABD6D608</accession>
<dbReference type="SUPFAM" id="SSF51695">
    <property type="entry name" value="PLC-like phosphodiesterases"/>
    <property type="match status" value="1"/>
</dbReference>
<dbReference type="Pfam" id="PF03009">
    <property type="entry name" value="GDPD"/>
    <property type="match status" value="1"/>
</dbReference>
<sequence>MTSGNPQGTLTTAPEQQAAAQPNGIAHRGFAGVYPENTVAAVEAAVADGQVSTVEIDVMPTAEGEIVVFHDDDLSRLTNAPKSVAETDLWELSYDTIAGYSVLGTDQSVPLLSDVLAAIPPECTVNIELKNPGSAELRFAETLDESTLAAATDRWREFVGRVLDIATDGAHDLLVSSFYEGALASTRELAPSVPIASVFYDSVDTGLELSRRYDVEAIHPPWNMVTGSALSIDGPVSGSFDDVDLVALAHAEGRAVNAWTVTTWQQAAALGRAGVDGIIADYPGVCPPHERSDPNASP</sequence>
<dbReference type="PROSITE" id="PS51704">
    <property type="entry name" value="GP_PDE"/>
    <property type="match status" value="1"/>
</dbReference>
<protein>
    <submittedName>
        <fullName evidence="3">Glycerophosphodiester phosphodiesterase</fullName>
    </submittedName>
</protein>
<feature type="compositionally biased region" description="Polar residues" evidence="1">
    <location>
        <begin position="1"/>
        <end position="15"/>
    </location>
</feature>
<evidence type="ECO:0000259" key="2">
    <source>
        <dbReference type="PROSITE" id="PS51704"/>
    </source>
</evidence>
<dbReference type="Gene3D" id="3.20.20.190">
    <property type="entry name" value="Phosphatidylinositol (PI) phosphodiesterase"/>
    <property type="match status" value="1"/>
</dbReference>
<dbReference type="CDD" id="cd08556">
    <property type="entry name" value="GDPD"/>
    <property type="match status" value="1"/>
</dbReference>
<reference evidence="3 4" key="1">
    <citation type="journal article" date="2019" name="Int. J. Syst. Evol. Microbiol.">
        <title>The Global Catalogue of Microorganisms (GCM) 10K type strain sequencing project: providing services to taxonomists for standard genome sequencing and annotation.</title>
        <authorList>
            <consortium name="The Broad Institute Genomics Platform"/>
            <consortium name="The Broad Institute Genome Sequencing Center for Infectious Disease"/>
            <person name="Wu L."/>
            <person name="Ma J."/>
        </authorList>
    </citation>
    <scope>NUCLEOTIDE SEQUENCE [LARGE SCALE GENOMIC DNA]</scope>
    <source>
        <strain evidence="3 4">CGMCC 1.10593</strain>
    </source>
</reference>
<dbReference type="AlphaFoldDB" id="A0ABD6D608"/>